<dbReference type="EMBL" id="FPAW01000001">
    <property type="protein sequence ID" value="SFT35538.1"/>
    <property type="molecule type" value="Genomic_DNA"/>
</dbReference>
<dbReference type="OrthoDB" id="6305173at2"/>
<feature type="domain" description="Hedgehog/Intein (Hint)" evidence="2">
    <location>
        <begin position="336"/>
        <end position="474"/>
    </location>
</feature>
<dbReference type="Proteomes" id="UP000182466">
    <property type="component" value="Unassembled WGS sequence"/>
</dbReference>
<gene>
    <name evidence="3" type="ORF">SAMN05216236_101185</name>
</gene>
<evidence type="ECO:0000313" key="4">
    <source>
        <dbReference type="Proteomes" id="UP000182466"/>
    </source>
</evidence>
<keyword evidence="4" id="KW-1185">Reference proteome</keyword>
<feature type="compositionally biased region" description="Polar residues" evidence="1">
    <location>
        <begin position="65"/>
        <end position="86"/>
    </location>
</feature>
<dbReference type="SUPFAM" id="SSF51294">
    <property type="entry name" value="Hedgehog/intein (Hint) domain"/>
    <property type="match status" value="1"/>
</dbReference>
<dbReference type="AlphaFoldDB" id="A0A1I6XB97"/>
<dbReference type="InterPro" id="IPR049804">
    <property type="entry name" value="Choice_anch_L"/>
</dbReference>
<protein>
    <submittedName>
        <fullName evidence="3">Hint domain-containing protein</fullName>
    </submittedName>
</protein>
<dbReference type="Pfam" id="PF13403">
    <property type="entry name" value="Hint_2"/>
    <property type="match status" value="1"/>
</dbReference>
<dbReference type="eggNOG" id="COG2911">
    <property type="taxonomic scope" value="Bacteria"/>
</dbReference>
<sequence>MPTASELPIDTSATAQQMAETIFGDSIKIVSASYTGADTASGIYTNGDSVAGMLTPSDTGVILSTGNASDITQSSGDANRSASTSTDHNRAGDQDLEDIAGAKTYDAAVFESTFIPEGSVLTMQVTFSSEEYLEYVNSGFNDAVGVWVNGVKAELTIGDGDITINNINDQTNSNLYVDNPANAEIANTEMDGFTATLTLKAPVIPGQNNTIKIAIADGGDSAYDSNLLIAGHSVQTALVADDDALTVYGTAPGTIDALANDSSTASGSLTITHINGQPVSAGDTVTLPTGEKITLNADGTFEIVSDGDDETNTFSYAVEDSEGNTDTGFVTLTTVPCFVAGTLIDTAQGPVPVETLTPGVLVRTRDNGSQPLRWIGHTRRSARGRDAPVVFAKGALGDHDRIALSPCHRVLITSWRAELLFGTPEVLVKAKSLVDDNRIRPRADGSTVHYVHLLFDRHEIICGNGLASESYHPGAETLDAFDAETRAELFDLMPNLAAQDGPAYGPAARMSLKAHEAKVLFAD</sequence>
<dbReference type="NCBIfam" id="NF038133">
    <property type="entry name" value="choice_anch_L"/>
    <property type="match status" value="1"/>
</dbReference>
<evidence type="ECO:0000256" key="1">
    <source>
        <dbReference type="SAM" id="MobiDB-lite"/>
    </source>
</evidence>
<proteinExistence type="predicted"/>
<dbReference type="Gene3D" id="2.170.16.10">
    <property type="entry name" value="Hedgehog/Intein (Hint) domain"/>
    <property type="match status" value="1"/>
</dbReference>
<dbReference type="eggNOG" id="COG2931">
    <property type="taxonomic scope" value="Bacteria"/>
</dbReference>
<evidence type="ECO:0000259" key="2">
    <source>
        <dbReference type="Pfam" id="PF13403"/>
    </source>
</evidence>
<dbReference type="STRING" id="999627.SAMN05216236_101185"/>
<dbReference type="eggNOG" id="COG3291">
    <property type="taxonomic scope" value="Bacteria"/>
</dbReference>
<evidence type="ECO:0000313" key="3">
    <source>
        <dbReference type="EMBL" id="SFT35538.1"/>
    </source>
</evidence>
<dbReference type="RefSeq" id="WP_027263131.1">
    <property type="nucleotide sequence ID" value="NZ_FPAW01000001.1"/>
</dbReference>
<dbReference type="InterPro" id="IPR036844">
    <property type="entry name" value="Hint_dom_sf"/>
</dbReference>
<accession>A0A1I6XB97</accession>
<feature type="region of interest" description="Disordered" evidence="1">
    <location>
        <begin position="65"/>
        <end position="94"/>
    </location>
</feature>
<organism evidence="3 4">
    <name type="scientific">Sedimentitalea nanhaiensis</name>
    <dbReference type="NCBI Taxonomy" id="999627"/>
    <lineage>
        <taxon>Bacteria</taxon>
        <taxon>Pseudomonadati</taxon>
        <taxon>Pseudomonadota</taxon>
        <taxon>Alphaproteobacteria</taxon>
        <taxon>Rhodobacterales</taxon>
        <taxon>Paracoccaceae</taxon>
        <taxon>Sedimentitalea</taxon>
    </lineage>
</organism>
<dbReference type="Pfam" id="PF17963">
    <property type="entry name" value="Big_9"/>
    <property type="match status" value="1"/>
</dbReference>
<reference evidence="3 4" key="1">
    <citation type="submission" date="2016-10" db="EMBL/GenBank/DDBJ databases">
        <authorList>
            <person name="de Groot N.N."/>
        </authorList>
    </citation>
    <scope>NUCLEOTIDE SEQUENCE [LARGE SCALE GENOMIC DNA]</scope>
    <source>
        <strain evidence="3 4">CGMCC 1.10959</strain>
    </source>
</reference>
<dbReference type="InterPro" id="IPR028992">
    <property type="entry name" value="Hedgehog/Intein_dom"/>
</dbReference>
<name>A0A1I6XB97_9RHOB</name>